<gene>
    <name evidence="15" type="ORF">Vbra_13490</name>
</gene>
<keyword evidence="7 13" id="KW-0547">Nucleotide-binding</keyword>
<dbReference type="SUPFAM" id="SSF52374">
    <property type="entry name" value="Nucleotidylyl transferase"/>
    <property type="match status" value="1"/>
</dbReference>
<dbReference type="InterPro" id="IPR014729">
    <property type="entry name" value="Rossmann-like_a/b/a_fold"/>
</dbReference>
<dbReference type="GO" id="GO:0005524">
    <property type="term" value="F:ATP binding"/>
    <property type="evidence" value="ECO:0007669"/>
    <property type="project" value="UniProtKB-KW"/>
</dbReference>
<keyword evidence="10 13" id="KW-0030">Aminoacyl-tRNA synthetase</keyword>
<feature type="region of interest" description="Disordered" evidence="14">
    <location>
        <begin position="1"/>
        <end position="70"/>
    </location>
</feature>
<keyword evidence="16" id="KW-1185">Reference proteome</keyword>
<dbReference type="Proteomes" id="UP000041254">
    <property type="component" value="Unassembled WGS sequence"/>
</dbReference>
<dbReference type="EMBL" id="CDMY01000320">
    <property type="protein sequence ID" value="CEM02181.1"/>
    <property type="molecule type" value="Genomic_DNA"/>
</dbReference>
<keyword evidence="8 13" id="KW-0067">ATP-binding</keyword>
<accession>A0A0G4EVQ9</accession>
<dbReference type="AlphaFoldDB" id="A0A0G4EVQ9"/>
<comment type="similarity">
    <text evidence="3 13">Belongs to the class-I aminoacyl-tRNA synthetase family.</text>
</comment>
<evidence type="ECO:0000256" key="6">
    <source>
        <dbReference type="ARBA" id="ARBA00022598"/>
    </source>
</evidence>
<dbReference type="GO" id="GO:0006437">
    <property type="term" value="P:tyrosyl-tRNA aminoacylation"/>
    <property type="evidence" value="ECO:0007669"/>
    <property type="project" value="TreeGrafter"/>
</dbReference>
<evidence type="ECO:0000256" key="2">
    <source>
        <dbReference type="ARBA" id="ARBA00004514"/>
    </source>
</evidence>
<dbReference type="VEuPathDB" id="CryptoDB:Vbra_13490"/>
<evidence type="ECO:0000256" key="3">
    <source>
        <dbReference type="ARBA" id="ARBA00005594"/>
    </source>
</evidence>
<dbReference type="PhylomeDB" id="A0A0G4EVQ9"/>
<dbReference type="OrthoDB" id="197206at2759"/>
<comment type="subcellular location">
    <subcellularLocation>
        <location evidence="2">Cytoplasm</location>
        <location evidence="2">Cytosol</location>
    </subcellularLocation>
</comment>
<evidence type="ECO:0000313" key="16">
    <source>
        <dbReference type="Proteomes" id="UP000041254"/>
    </source>
</evidence>
<dbReference type="InterPro" id="IPR050489">
    <property type="entry name" value="Tyr-tRNA_synthase"/>
</dbReference>
<dbReference type="FunCoup" id="A0A0G4EVQ9">
    <property type="interactions" value="452"/>
</dbReference>
<feature type="compositionally biased region" description="Basic and acidic residues" evidence="14">
    <location>
        <begin position="49"/>
        <end position="58"/>
    </location>
</feature>
<name>A0A0G4EVQ9_VITBC</name>
<dbReference type="GO" id="GO:0005829">
    <property type="term" value="C:cytosol"/>
    <property type="evidence" value="ECO:0007669"/>
    <property type="project" value="UniProtKB-SubCell"/>
</dbReference>
<evidence type="ECO:0000256" key="12">
    <source>
        <dbReference type="ARBA" id="ARBA00048248"/>
    </source>
</evidence>
<dbReference type="InParanoid" id="A0A0G4EVQ9"/>
<organism evidence="15 16">
    <name type="scientific">Vitrella brassicaformis (strain CCMP3155)</name>
    <dbReference type="NCBI Taxonomy" id="1169540"/>
    <lineage>
        <taxon>Eukaryota</taxon>
        <taxon>Sar</taxon>
        <taxon>Alveolata</taxon>
        <taxon>Colpodellida</taxon>
        <taxon>Vitrellaceae</taxon>
        <taxon>Vitrella</taxon>
    </lineage>
</organism>
<evidence type="ECO:0000313" key="15">
    <source>
        <dbReference type="EMBL" id="CEM02181.1"/>
    </source>
</evidence>
<dbReference type="Pfam" id="PF00579">
    <property type="entry name" value="tRNA-synt_1b"/>
    <property type="match status" value="1"/>
</dbReference>
<sequence length="454" mass="50472">MTSPLHGGLGGWEGADQPNDTGAAVAVEKMRRDLMAAKATEPSAAAPDSAKRASKEMPKTAATESPPSAPVAVNGAACADGVSEGCSTRAVIGSDVRWPAPVPSTLSLDERFALCRSVGAECIQEDELRALLEKKAHPICYDGFEPSGRMHIAQGILKAINVNKLTKCGCVFVFWVADWFAMLNNKLGGDINKIRKTGEYFIEVWKAAGMDMTNVRFLWASDEINKNSNQYWMRVMDIARKFNITRIKRCGQIMGRGEGDDQPSAQIMYPCMQCSDIFELKADICQLGLDQRKVNMLAREYCDELKMKHKPIILSHGMLPGLLEGQEKMSKSDPDSAIFMEDLSADVNRKIKKAFCPPQVLEGNPCMSYIEHMVFPMYGEFRVDRRDQDGGPITYTSFAQCSEDYLSGRLHPGDVKPNLSRYINEMLEPVRRHFQDDPHAKKLLATIKAYKVTK</sequence>
<evidence type="ECO:0000256" key="13">
    <source>
        <dbReference type="RuleBase" id="RU363036"/>
    </source>
</evidence>
<evidence type="ECO:0000256" key="5">
    <source>
        <dbReference type="ARBA" id="ARBA00022490"/>
    </source>
</evidence>
<evidence type="ECO:0000256" key="9">
    <source>
        <dbReference type="ARBA" id="ARBA00022917"/>
    </source>
</evidence>
<dbReference type="EC" id="6.1.1.1" evidence="4"/>
<dbReference type="Gene3D" id="3.40.50.620">
    <property type="entry name" value="HUPs"/>
    <property type="match status" value="2"/>
</dbReference>
<dbReference type="STRING" id="1169540.A0A0G4EVQ9"/>
<protein>
    <recommendedName>
        <fullName evidence="4">tyrosine--tRNA ligase</fullName>
        <ecNumber evidence="4">6.1.1.1</ecNumber>
    </recommendedName>
    <alternativeName>
        <fullName evidence="11">Tyrosyl-tRNA synthetase</fullName>
    </alternativeName>
</protein>
<keyword evidence="6 13" id="KW-0436">Ligase</keyword>
<reference evidence="15 16" key="1">
    <citation type="submission" date="2014-11" db="EMBL/GenBank/DDBJ databases">
        <authorList>
            <person name="Zhu J."/>
            <person name="Qi W."/>
            <person name="Song R."/>
        </authorList>
    </citation>
    <scope>NUCLEOTIDE SEQUENCE [LARGE SCALE GENOMIC DNA]</scope>
</reference>
<dbReference type="FunFam" id="3.40.50.620:FF:000103">
    <property type="entry name" value="tyrosine--tRNA ligase 1, cytoplasmic"/>
    <property type="match status" value="1"/>
</dbReference>
<dbReference type="PANTHER" id="PTHR46264:SF4">
    <property type="entry name" value="TYROSINE--TRNA LIGASE, CYTOPLASMIC"/>
    <property type="match status" value="1"/>
</dbReference>
<evidence type="ECO:0000256" key="8">
    <source>
        <dbReference type="ARBA" id="ARBA00022840"/>
    </source>
</evidence>
<dbReference type="PANTHER" id="PTHR46264">
    <property type="entry name" value="TYROSINE-TRNA LIGASE"/>
    <property type="match status" value="1"/>
</dbReference>
<comment type="catalytic activity">
    <reaction evidence="12">
        <text>tRNA(Tyr) + L-tyrosine + ATP = L-tyrosyl-tRNA(Tyr) + AMP + diphosphate + H(+)</text>
        <dbReference type="Rhea" id="RHEA:10220"/>
        <dbReference type="Rhea" id="RHEA-COMP:9706"/>
        <dbReference type="Rhea" id="RHEA-COMP:9707"/>
        <dbReference type="ChEBI" id="CHEBI:15378"/>
        <dbReference type="ChEBI" id="CHEBI:30616"/>
        <dbReference type="ChEBI" id="CHEBI:33019"/>
        <dbReference type="ChEBI" id="CHEBI:58315"/>
        <dbReference type="ChEBI" id="CHEBI:78442"/>
        <dbReference type="ChEBI" id="CHEBI:78536"/>
        <dbReference type="ChEBI" id="CHEBI:456215"/>
        <dbReference type="EC" id="6.1.1.1"/>
    </reaction>
</comment>
<keyword evidence="9 13" id="KW-0648">Protein biosynthesis</keyword>
<dbReference type="FunFam" id="3.40.50.620:FF:000085">
    <property type="entry name" value="Tyrosine--tRNA ligase 1 cytoplasmic"/>
    <property type="match status" value="1"/>
</dbReference>
<dbReference type="NCBIfam" id="NF006330">
    <property type="entry name" value="PRK08560.1"/>
    <property type="match status" value="1"/>
</dbReference>
<proteinExistence type="inferred from homology"/>
<dbReference type="GO" id="GO:0004831">
    <property type="term" value="F:tyrosine-tRNA ligase activity"/>
    <property type="evidence" value="ECO:0007669"/>
    <property type="project" value="UniProtKB-EC"/>
</dbReference>
<evidence type="ECO:0000256" key="7">
    <source>
        <dbReference type="ARBA" id="ARBA00022741"/>
    </source>
</evidence>
<evidence type="ECO:0000256" key="14">
    <source>
        <dbReference type="SAM" id="MobiDB-lite"/>
    </source>
</evidence>
<evidence type="ECO:0000256" key="4">
    <source>
        <dbReference type="ARBA" id="ARBA00013160"/>
    </source>
</evidence>
<evidence type="ECO:0000256" key="11">
    <source>
        <dbReference type="ARBA" id="ARBA00033323"/>
    </source>
</evidence>
<comment type="function">
    <text evidence="1">Catalyzes the attachment of tyrosine to tRNA(Tyr) in a two-step reaction: tyrosine is first activated by ATP to form Tyr-AMP and then transferred to the acceptor end of tRNA(Tyr).</text>
</comment>
<evidence type="ECO:0000256" key="1">
    <source>
        <dbReference type="ARBA" id="ARBA00002025"/>
    </source>
</evidence>
<keyword evidence="5" id="KW-0963">Cytoplasm</keyword>
<evidence type="ECO:0000256" key="10">
    <source>
        <dbReference type="ARBA" id="ARBA00023146"/>
    </source>
</evidence>
<dbReference type="InterPro" id="IPR002305">
    <property type="entry name" value="aa-tRNA-synth_Ic"/>
</dbReference>
<dbReference type="OMA" id="RKIHMLA"/>
<feature type="compositionally biased region" description="Low complexity" evidence="14">
    <location>
        <begin position="36"/>
        <end position="46"/>
    </location>
</feature>